<proteinExistence type="predicted"/>
<accession>A0A9X3EI55</accession>
<comment type="caution">
    <text evidence="1">The sequence shown here is derived from an EMBL/GenBank/DDBJ whole genome shotgun (WGS) entry which is preliminary data.</text>
</comment>
<name>A0A9X3EI55_9BACT</name>
<sequence length="93" mass="10427">MNQRIDIPESSGGAACPDQRAREFAERCDGEALDRMVAFAPDTPLGRVYREACLLERDARRIAEVCSDAELDRILSLPDKPGGPKRLQERMPR</sequence>
<dbReference type="RefSeq" id="WP_267766027.1">
    <property type="nucleotide sequence ID" value="NZ_JAPNKE010000002.1"/>
</dbReference>
<evidence type="ECO:0000313" key="2">
    <source>
        <dbReference type="Proteomes" id="UP001150924"/>
    </source>
</evidence>
<protein>
    <submittedName>
        <fullName evidence="1">Uncharacterized protein</fullName>
    </submittedName>
</protein>
<reference evidence="1" key="1">
    <citation type="submission" date="2022-11" db="EMBL/GenBank/DDBJ databases">
        <title>Minimal conservation of predation-associated metabolite biosynthetic gene clusters underscores biosynthetic potential of Myxococcota including descriptions for ten novel species: Archangium lansinium sp. nov., Myxococcus landrumus sp. nov., Nannocystis bai.</title>
        <authorList>
            <person name="Ahearne A."/>
            <person name="Stevens C."/>
            <person name="Phillips K."/>
        </authorList>
    </citation>
    <scope>NUCLEOTIDE SEQUENCE</scope>
    <source>
        <strain evidence="1">Na p29</strain>
    </source>
</reference>
<dbReference type="EMBL" id="JAPNKE010000002">
    <property type="protein sequence ID" value="MCY1004477.1"/>
    <property type="molecule type" value="Genomic_DNA"/>
</dbReference>
<dbReference type="AlphaFoldDB" id="A0A9X3EI55"/>
<evidence type="ECO:0000313" key="1">
    <source>
        <dbReference type="EMBL" id="MCY1004477.1"/>
    </source>
</evidence>
<dbReference type="Proteomes" id="UP001150924">
    <property type="component" value="Unassembled WGS sequence"/>
</dbReference>
<gene>
    <name evidence="1" type="ORF">OV079_02605</name>
</gene>
<keyword evidence="2" id="KW-1185">Reference proteome</keyword>
<organism evidence="1 2">
    <name type="scientific">Nannocystis pusilla</name>
    <dbReference type="NCBI Taxonomy" id="889268"/>
    <lineage>
        <taxon>Bacteria</taxon>
        <taxon>Pseudomonadati</taxon>
        <taxon>Myxococcota</taxon>
        <taxon>Polyangia</taxon>
        <taxon>Nannocystales</taxon>
        <taxon>Nannocystaceae</taxon>
        <taxon>Nannocystis</taxon>
    </lineage>
</organism>